<evidence type="ECO:0000256" key="1">
    <source>
        <dbReference type="SAM" id="MobiDB-lite"/>
    </source>
</evidence>
<proteinExistence type="predicted"/>
<dbReference type="AlphaFoldDB" id="A0AA35TUG3"/>
<name>A0AA35TUG3_GEOBA</name>
<reference evidence="3" key="1">
    <citation type="submission" date="2023-03" db="EMBL/GenBank/DDBJ databases">
        <authorList>
            <person name="Steffen K."/>
            <person name="Cardenas P."/>
        </authorList>
    </citation>
    <scope>NUCLEOTIDE SEQUENCE</scope>
</reference>
<gene>
    <name evidence="3" type="ORF">GBAR_LOCUS29691</name>
</gene>
<accession>A0AA35TUG3</accession>
<feature type="compositionally biased region" description="Pro residues" evidence="1">
    <location>
        <begin position="48"/>
        <end position="66"/>
    </location>
</feature>
<keyword evidence="2" id="KW-0812">Transmembrane</keyword>
<protein>
    <submittedName>
        <fullName evidence="3">Uncharacterized protein</fullName>
    </submittedName>
</protein>
<keyword evidence="2" id="KW-1133">Transmembrane helix</keyword>
<feature type="transmembrane region" description="Helical" evidence="2">
    <location>
        <begin position="101"/>
        <end position="134"/>
    </location>
</feature>
<keyword evidence="4" id="KW-1185">Reference proteome</keyword>
<comment type="caution">
    <text evidence="3">The sequence shown here is derived from an EMBL/GenBank/DDBJ whole genome shotgun (WGS) entry which is preliminary data.</text>
</comment>
<evidence type="ECO:0000313" key="3">
    <source>
        <dbReference type="EMBL" id="CAI8054419.1"/>
    </source>
</evidence>
<keyword evidence="2" id="KW-0472">Membrane</keyword>
<evidence type="ECO:0000256" key="2">
    <source>
        <dbReference type="SAM" id="Phobius"/>
    </source>
</evidence>
<dbReference type="Proteomes" id="UP001174909">
    <property type="component" value="Unassembled WGS sequence"/>
</dbReference>
<feature type="region of interest" description="Disordered" evidence="1">
    <location>
        <begin position="1"/>
        <end position="75"/>
    </location>
</feature>
<evidence type="ECO:0000313" key="4">
    <source>
        <dbReference type="Proteomes" id="UP001174909"/>
    </source>
</evidence>
<dbReference type="EMBL" id="CASHTH010004174">
    <property type="protein sequence ID" value="CAI8054419.1"/>
    <property type="molecule type" value="Genomic_DNA"/>
</dbReference>
<sequence>MRASPPHADRRFLLTELSTPRVNTGKAKRDMAYQPIVQGQQPYLPQQQPYPPQQQQPYPPPQPGHPPQYGSTSNTTVVTVQPTPAGTVHVYDTKKVNTNGALVLSVIVAIVCGFMSPITLCCSVPAVILAIVAMDGPNLEERASKVRVSFILSIIALTFGLVVSVIVIILIAVGGG</sequence>
<organism evidence="3 4">
    <name type="scientific">Geodia barretti</name>
    <name type="common">Barrett's horny sponge</name>
    <dbReference type="NCBI Taxonomy" id="519541"/>
    <lineage>
        <taxon>Eukaryota</taxon>
        <taxon>Metazoa</taxon>
        <taxon>Porifera</taxon>
        <taxon>Demospongiae</taxon>
        <taxon>Heteroscleromorpha</taxon>
        <taxon>Tetractinellida</taxon>
        <taxon>Astrophorina</taxon>
        <taxon>Geodiidae</taxon>
        <taxon>Geodia</taxon>
    </lineage>
</organism>
<feature type="compositionally biased region" description="Low complexity" evidence="1">
    <location>
        <begin position="38"/>
        <end position="47"/>
    </location>
</feature>
<feature type="transmembrane region" description="Helical" evidence="2">
    <location>
        <begin position="146"/>
        <end position="173"/>
    </location>
</feature>